<evidence type="ECO:0000313" key="2">
    <source>
        <dbReference type="EMBL" id="QDU20982.1"/>
    </source>
</evidence>
<dbReference type="AlphaFoldDB" id="A0A517XU08"/>
<protein>
    <submittedName>
        <fullName evidence="2">UvrABC system protein B</fullName>
    </submittedName>
</protein>
<evidence type="ECO:0000259" key="1">
    <source>
        <dbReference type="PROSITE" id="PS51194"/>
    </source>
</evidence>
<keyword evidence="3" id="KW-1185">Reference proteome</keyword>
<dbReference type="GO" id="GO:0003677">
    <property type="term" value="F:DNA binding"/>
    <property type="evidence" value="ECO:0007669"/>
    <property type="project" value="TreeGrafter"/>
</dbReference>
<dbReference type="SUPFAM" id="SSF52540">
    <property type="entry name" value="P-loop containing nucleoside triphosphate hydrolases"/>
    <property type="match status" value="1"/>
</dbReference>
<dbReference type="Gene3D" id="3.40.50.300">
    <property type="entry name" value="P-loop containing nucleotide triphosphate hydrolases"/>
    <property type="match status" value="1"/>
</dbReference>
<proteinExistence type="predicted"/>
<gene>
    <name evidence="2" type="primary">uvrB_1</name>
    <name evidence="2" type="ORF">ETAA1_29450</name>
</gene>
<dbReference type="InterPro" id="IPR001650">
    <property type="entry name" value="Helicase_C-like"/>
</dbReference>
<name>A0A517XU08_9BACT</name>
<feature type="domain" description="Helicase C-terminal" evidence="1">
    <location>
        <begin position="1"/>
        <end position="136"/>
    </location>
</feature>
<dbReference type="PANTHER" id="PTHR47962">
    <property type="entry name" value="ATP-DEPENDENT HELICASE LHR-RELATED-RELATED"/>
    <property type="match status" value="1"/>
</dbReference>
<dbReference type="InterPro" id="IPR027417">
    <property type="entry name" value="P-loop_NTPase"/>
</dbReference>
<dbReference type="RefSeq" id="WP_202920891.1">
    <property type="nucleotide sequence ID" value="NZ_CP036273.1"/>
</dbReference>
<dbReference type="SMART" id="SM00490">
    <property type="entry name" value="HELICc"/>
    <property type="match status" value="1"/>
</dbReference>
<dbReference type="Pfam" id="PF00271">
    <property type="entry name" value="Helicase_C"/>
    <property type="match status" value="1"/>
</dbReference>
<dbReference type="Proteomes" id="UP000319576">
    <property type="component" value="Chromosome"/>
</dbReference>
<dbReference type="GO" id="GO:0016887">
    <property type="term" value="F:ATP hydrolysis activity"/>
    <property type="evidence" value="ECO:0007669"/>
    <property type="project" value="TreeGrafter"/>
</dbReference>
<dbReference type="PANTHER" id="PTHR47962:SF7">
    <property type="entry name" value="MITOCHONDRIAL ATP-DEPENDENT HELICASE IRC3-RELATED"/>
    <property type="match status" value="1"/>
</dbReference>
<accession>A0A517XU08</accession>
<dbReference type="InterPro" id="IPR052511">
    <property type="entry name" value="ATP-dep_Helicase"/>
</dbReference>
<organism evidence="2 3">
    <name type="scientific">Urbifossiella limnaea</name>
    <dbReference type="NCBI Taxonomy" id="2528023"/>
    <lineage>
        <taxon>Bacteria</taxon>
        <taxon>Pseudomonadati</taxon>
        <taxon>Planctomycetota</taxon>
        <taxon>Planctomycetia</taxon>
        <taxon>Gemmatales</taxon>
        <taxon>Gemmataceae</taxon>
        <taxon>Urbifossiella</taxon>
    </lineage>
</organism>
<dbReference type="KEGG" id="uli:ETAA1_29450"/>
<evidence type="ECO:0000313" key="3">
    <source>
        <dbReference type="Proteomes" id="UP000319576"/>
    </source>
</evidence>
<reference evidence="2 3" key="1">
    <citation type="submission" date="2019-02" db="EMBL/GenBank/DDBJ databases">
        <title>Deep-cultivation of Planctomycetes and their phenomic and genomic characterization uncovers novel biology.</title>
        <authorList>
            <person name="Wiegand S."/>
            <person name="Jogler M."/>
            <person name="Boedeker C."/>
            <person name="Pinto D."/>
            <person name="Vollmers J."/>
            <person name="Rivas-Marin E."/>
            <person name="Kohn T."/>
            <person name="Peeters S.H."/>
            <person name="Heuer A."/>
            <person name="Rast P."/>
            <person name="Oberbeckmann S."/>
            <person name="Bunk B."/>
            <person name="Jeske O."/>
            <person name="Meyerdierks A."/>
            <person name="Storesund J.E."/>
            <person name="Kallscheuer N."/>
            <person name="Luecker S."/>
            <person name="Lage O.M."/>
            <person name="Pohl T."/>
            <person name="Merkel B.J."/>
            <person name="Hornburger P."/>
            <person name="Mueller R.-W."/>
            <person name="Bruemmer F."/>
            <person name="Labrenz M."/>
            <person name="Spormann A.M."/>
            <person name="Op den Camp H."/>
            <person name="Overmann J."/>
            <person name="Amann R."/>
            <person name="Jetten M.S.M."/>
            <person name="Mascher T."/>
            <person name="Medema M.H."/>
            <person name="Devos D.P."/>
            <person name="Kaster A.-K."/>
            <person name="Ovreas L."/>
            <person name="Rohde M."/>
            <person name="Galperin M.Y."/>
            <person name="Jogler C."/>
        </authorList>
    </citation>
    <scope>NUCLEOTIDE SEQUENCE [LARGE SCALE GENOMIC DNA]</scope>
    <source>
        <strain evidence="2 3">ETA_A1</strain>
    </source>
</reference>
<dbReference type="PROSITE" id="PS51194">
    <property type="entry name" value="HELICASE_CTER"/>
    <property type="match status" value="1"/>
</dbReference>
<dbReference type="EMBL" id="CP036273">
    <property type="protein sequence ID" value="QDU20982.1"/>
    <property type="molecule type" value="Genomic_DNA"/>
</dbReference>
<sequence length="474" mass="53158">MFAANIPLAQELARRLSESGVPARAVHSQQSVREQEEAERLFRTDAVNVLVNVDQLTEGFDHPPVDAVLLTRPTRSLRRWVQMVGRGARMAPGKDTFLVVDFADNITRFGGEVVRAGTVYPSLAREARPRTYHPPARHTEPPDVPKFENYVIPGFGTITIALGQTFGFEIELTARDDVPDVGPEWRRVARSLIDHLGRHVTAPVHPEPLTGKGGPLTAWRVTYDGSAGWEVVSPILVDAGGVDELQRACRAITELVEGSGGEVRVNHRTGLHLALATRLDTDDRHRGFVKLVQRLEPGLFTLVAPSRLYPFDLHGGGYSRRAGNEFCLPLRGLGEPDQLDLGGFVRAYRNRYHTVNLTKARGGVPLLEVRMHHGTHDFNKIALWLSLWMQLFNAAHYKWGGPARPGLVFPGRNRRIALADVQQEDIVALLKAEGVLLTPEFERLLRDRRTELRPAWEKVMWNRVGRWKADGWYD</sequence>